<protein>
    <submittedName>
        <fullName evidence="2">Uncharacterized protein</fullName>
    </submittedName>
</protein>
<gene>
    <name evidence="2" type="ORF">MKC95_07545</name>
</gene>
<keyword evidence="1" id="KW-0472">Membrane</keyword>
<evidence type="ECO:0000256" key="1">
    <source>
        <dbReference type="SAM" id="Phobius"/>
    </source>
</evidence>
<accession>A0AA92L3N5</accession>
<evidence type="ECO:0000313" key="3">
    <source>
        <dbReference type="Proteomes" id="UP001203972"/>
    </source>
</evidence>
<feature type="transmembrane region" description="Helical" evidence="1">
    <location>
        <begin position="32"/>
        <end position="48"/>
    </location>
</feature>
<keyword evidence="1" id="KW-0812">Transmembrane</keyword>
<keyword evidence="1" id="KW-1133">Transmembrane helix</keyword>
<reference evidence="2" key="1">
    <citation type="journal article" date="2022" name="Clin. Infect. Dis.">
        <title>Association between Clostridium innocuum and antibiotic-associated diarrhea in adults and children: A cross-sectional study and comparative genomics analysis.</title>
        <authorList>
            <person name="Cherny K.E."/>
            <person name="Muscat E.B."/>
            <person name="Balaji A."/>
            <person name="Mukherjee J."/>
            <person name="Ozer E.A."/>
            <person name="Angarone M.P."/>
            <person name="Hauser A.R."/>
            <person name="Sichel J.S."/>
            <person name="Amponsah E."/>
            <person name="Kociolek L.K."/>
        </authorList>
    </citation>
    <scope>NUCLEOTIDE SEQUENCE</scope>
    <source>
        <strain evidence="2">NU1-AC-029v</strain>
    </source>
</reference>
<dbReference type="RefSeq" id="WP_008818325.1">
    <property type="nucleotide sequence ID" value="NZ_AP025565.1"/>
</dbReference>
<comment type="caution">
    <text evidence="2">The sequence shown here is derived from an EMBL/GenBank/DDBJ whole genome shotgun (WGS) entry which is preliminary data.</text>
</comment>
<dbReference type="Proteomes" id="UP001203972">
    <property type="component" value="Unassembled WGS sequence"/>
</dbReference>
<name>A0AA92L3N5_CLOIN</name>
<sequence>MMSRDLMRQQPTKPMILKNCAICRQIISMRKILIMAGIMLAFIFSTYLF</sequence>
<dbReference type="EMBL" id="JAKTMA010000010">
    <property type="protein sequence ID" value="MCR0232618.1"/>
    <property type="molecule type" value="Genomic_DNA"/>
</dbReference>
<evidence type="ECO:0000313" key="2">
    <source>
        <dbReference type="EMBL" id="MCR0232618.1"/>
    </source>
</evidence>
<dbReference type="AlphaFoldDB" id="A0AA92L3N5"/>
<proteinExistence type="predicted"/>
<organism evidence="2 3">
    <name type="scientific">Clostridium innocuum</name>
    <dbReference type="NCBI Taxonomy" id="1522"/>
    <lineage>
        <taxon>Bacteria</taxon>
        <taxon>Bacillati</taxon>
        <taxon>Bacillota</taxon>
        <taxon>Clostridia</taxon>
        <taxon>Eubacteriales</taxon>
        <taxon>Clostridiaceae</taxon>
        <taxon>Clostridium</taxon>
    </lineage>
</organism>